<dbReference type="EMBL" id="NOXV01000254">
    <property type="protein sequence ID" value="OYQ37475.1"/>
    <property type="molecule type" value="Genomic_DNA"/>
</dbReference>
<gene>
    <name evidence="1" type="ORF">CHU92_08175</name>
</gene>
<proteinExistence type="predicted"/>
<name>A0A255Z9B1_9FLAO</name>
<comment type="caution">
    <text evidence="1">The sequence shown here is derived from an EMBL/GenBank/DDBJ whole genome shotgun (WGS) entry which is preliminary data.</text>
</comment>
<organism evidence="1 2">
    <name type="scientific">Flavobacterium cyanobacteriorum</name>
    <dbReference type="NCBI Taxonomy" id="2022802"/>
    <lineage>
        <taxon>Bacteria</taxon>
        <taxon>Pseudomonadati</taxon>
        <taxon>Bacteroidota</taxon>
        <taxon>Flavobacteriia</taxon>
        <taxon>Flavobacteriales</taxon>
        <taxon>Flavobacteriaceae</taxon>
        <taxon>Flavobacterium</taxon>
    </lineage>
</organism>
<accession>A0A255Z9B1</accession>
<evidence type="ECO:0000313" key="2">
    <source>
        <dbReference type="Proteomes" id="UP000216605"/>
    </source>
</evidence>
<dbReference type="AlphaFoldDB" id="A0A255Z9B1"/>
<protein>
    <recommendedName>
        <fullName evidence="3">Gliding motility-associated C-terminal domain-containing protein</fullName>
    </recommendedName>
</protein>
<dbReference type="NCBIfam" id="TIGR04131">
    <property type="entry name" value="Bac_Flav_CTERM"/>
    <property type="match status" value="1"/>
</dbReference>
<evidence type="ECO:0000313" key="1">
    <source>
        <dbReference type="EMBL" id="OYQ37475.1"/>
    </source>
</evidence>
<sequence length="45" mass="5300">MGWDGTMNGYPLPGDDYWFRVEYREFTPSGTTVPKEFKAHFALKR</sequence>
<evidence type="ECO:0008006" key="3">
    <source>
        <dbReference type="Google" id="ProtNLM"/>
    </source>
</evidence>
<dbReference type="InterPro" id="IPR026341">
    <property type="entry name" value="T9SS_type_B"/>
</dbReference>
<dbReference type="Proteomes" id="UP000216605">
    <property type="component" value="Unassembled WGS sequence"/>
</dbReference>
<keyword evidence="2" id="KW-1185">Reference proteome</keyword>
<reference evidence="1 2" key="1">
    <citation type="submission" date="2017-07" db="EMBL/GenBank/DDBJ databases">
        <title>Flavobacterium cyanobacteriorum sp. nov., isolated from cyanobacterial aggregates in a eutrophic lake.</title>
        <authorList>
            <person name="Cai H."/>
        </authorList>
    </citation>
    <scope>NUCLEOTIDE SEQUENCE [LARGE SCALE GENOMIC DNA]</scope>
    <source>
        <strain evidence="1 2">TH021</strain>
    </source>
</reference>